<dbReference type="InterPro" id="IPR004268">
    <property type="entry name" value="MurJ"/>
</dbReference>
<evidence type="ECO:0000313" key="11">
    <source>
        <dbReference type="Proteomes" id="UP000178991"/>
    </source>
</evidence>
<keyword evidence="2 8" id="KW-1003">Cell membrane</keyword>
<comment type="similarity">
    <text evidence="8 9">Belongs to the MurJ/MviN family.</text>
</comment>
<feature type="transmembrane region" description="Helical" evidence="8">
    <location>
        <begin position="354"/>
        <end position="375"/>
    </location>
</feature>
<dbReference type="CDD" id="cd13123">
    <property type="entry name" value="MATE_MurJ_like"/>
    <property type="match status" value="1"/>
</dbReference>
<feature type="transmembrane region" description="Helical" evidence="8">
    <location>
        <begin position="467"/>
        <end position="488"/>
    </location>
</feature>
<feature type="transmembrane region" description="Helical" evidence="8">
    <location>
        <begin position="95"/>
        <end position="119"/>
    </location>
</feature>
<dbReference type="UniPathway" id="UPA00219"/>
<gene>
    <name evidence="8" type="primary">murJ</name>
    <name evidence="10" type="ORF">A2639_00235</name>
</gene>
<evidence type="ECO:0000256" key="4">
    <source>
        <dbReference type="ARBA" id="ARBA00022960"/>
    </source>
</evidence>
<evidence type="ECO:0000256" key="8">
    <source>
        <dbReference type="HAMAP-Rule" id="MF_02078"/>
    </source>
</evidence>
<dbReference type="NCBIfam" id="TIGR01695">
    <property type="entry name" value="murJ_mviN"/>
    <property type="match status" value="1"/>
</dbReference>
<dbReference type="HAMAP" id="MF_02078">
    <property type="entry name" value="MurJ_MviN"/>
    <property type="match status" value="1"/>
</dbReference>
<comment type="caution">
    <text evidence="10">The sequence shown here is derived from an EMBL/GenBank/DDBJ whole genome shotgun (WGS) entry which is preliminary data.</text>
</comment>
<reference evidence="10 11" key="1">
    <citation type="journal article" date="2016" name="Nat. Commun.">
        <title>Thousands of microbial genomes shed light on interconnected biogeochemical processes in an aquifer system.</title>
        <authorList>
            <person name="Anantharaman K."/>
            <person name="Brown C.T."/>
            <person name="Hug L.A."/>
            <person name="Sharon I."/>
            <person name="Castelle C.J."/>
            <person name="Probst A.J."/>
            <person name="Thomas B.C."/>
            <person name="Singh A."/>
            <person name="Wilkins M.J."/>
            <person name="Karaoz U."/>
            <person name="Brodie E.L."/>
            <person name="Williams K.H."/>
            <person name="Hubbard S.S."/>
            <person name="Banfield J.F."/>
        </authorList>
    </citation>
    <scope>NUCLEOTIDE SEQUENCE [LARGE SCALE GENOMIC DNA]</scope>
</reference>
<keyword evidence="4 8" id="KW-0133">Cell shape</keyword>
<dbReference type="GO" id="GO:0034204">
    <property type="term" value="P:lipid translocation"/>
    <property type="evidence" value="ECO:0007669"/>
    <property type="project" value="TreeGrafter"/>
</dbReference>
<feature type="transmembrane region" description="Helical" evidence="8">
    <location>
        <begin position="194"/>
        <end position="214"/>
    </location>
</feature>
<dbReference type="GO" id="GO:0015648">
    <property type="term" value="F:lipid-linked peptidoglycan transporter activity"/>
    <property type="evidence" value="ECO:0007669"/>
    <property type="project" value="UniProtKB-UniRule"/>
</dbReference>
<dbReference type="GO" id="GO:0008360">
    <property type="term" value="P:regulation of cell shape"/>
    <property type="evidence" value="ECO:0007669"/>
    <property type="project" value="UniProtKB-UniRule"/>
</dbReference>
<comment type="pathway">
    <text evidence="8">Cell wall biogenesis; peptidoglycan biosynthesis.</text>
</comment>
<dbReference type="EMBL" id="MHOL01000003">
    <property type="protein sequence ID" value="OGZ63345.1"/>
    <property type="molecule type" value="Genomic_DNA"/>
</dbReference>
<feature type="transmembrane region" description="Helical" evidence="8">
    <location>
        <begin position="508"/>
        <end position="529"/>
    </location>
</feature>
<evidence type="ECO:0000256" key="7">
    <source>
        <dbReference type="ARBA" id="ARBA00023136"/>
    </source>
</evidence>
<evidence type="ECO:0000256" key="2">
    <source>
        <dbReference type="ARBA" id="ARBA00022475"/>
    </source>
</evidence>
<dbReference type="GO" id="GO:0071555">
    <property type="term" value="P:cell wall organization"/>
    <property type="evidence" value="ECO:0007669"/>
    <property type="project" value="UniProtKB-UniRule"/>
</dbReference>
<dbReference type="Pfam" id="PF03023">
    <property type="entry name" value="MurJ"/>
    <property type="match status" value="1"/>
</dbReference>
<evidence type="ECO:0000256" key="9">
    <source>
        <dbReference type="PIRNR" id="PIRNR002869"/>
    </source>
</evidence>
<evidence type="ECO:0000256" key="1">
    <source>
        <dbReference type="ARBA" id="ARBA00004651"/>
    </source>
</evidence>
<keyword evidence="8 9" id="KW-0813">Transport</keyword>
<feature type="transmembrane region" description="Helical" evidence="8">
    <location>
        <begin position="387"/>
        <end position="412"/>
    </location>
</feature>
<organism evidence="10 11">
    <name type="scientific">Candidatus Staskawiczbacteria bacterium RIFCSPHIGHO2_01_FULL_34_27</name>
    <dbReference type="NCBI Taxonomy" id="1802199"/>
    <lineage>
        <taxon>Bacteria</taxon>
        <taxon>Candidatus Staskawicziibacteriota</taxon>
    </lineage>
</organism>
<evidence type="ECO:0000256" key="6">
    <source>
        <dbReference type="ARBA" id="ARBA00022989"/>
    </source>
</evidence>
<dbReference type="GO" id="GO:0005886">
    <property type="term" value="C:plasma membrane"/>
    <property type="evidence" value="ECO:0007669"/>
    <property type="project" value="UniProtKB-SubCell"/>
</dbReference>
<protein>
    <recommendedName>
        <fullName evidence="8">Probable lipid II flippase MurJ</fullName>
    </recommendedName>
</protein>
<dbReference type="GO" id="GO:0009252">
    <property type="term" value="P:peptidoglycan biosynthetic process"/>
    <property type="evidence" value="ECO:0007669"/>
    <property type="project" value="UniProtKB-UniRule"/>
</dbReference>
<sequence>MIQKILNTQTKSVSLSTIILAAFYVASGLLGLLRDRLLFGKFGAGNELDVYYAAFTIPDLIALILVFGAISAAIIPIFSGYLVKSKDHAWEYTSALLNVFLTCLIIVCGVLIIFAPLFVKFTAPGFSQEKQETTVMLMRIMFLSPIILGLSNIVSGILQVFHRFLVTALAPLMYNLGIIIGIVFFVPLFGIKGLAFGVVLGGLLHLIIQIPAFLHSGFKYKRIFNFGHEGVLKTLKLMIPRSLGLGAGQINTIATTAIASTLLAGSVAVFNWTNNFSNMIISVIGVSLSTAMFPSLSLAYLKENKREFEKKFTSTFLQMLFFMVPVGMLLFILRAQLVRIILGTGRFNWTDTRLTAACLGIFAIGLCGQGLIFLLSKTFYAAHNTKIPAIISVLTVAFNILMSLFLVWLLSLHGLFFNIVQVLLRLEGIDNIGVIGLALAFSVTGITEALLLLILLYKKYRIFNIKYVGIVFGKIIIATIISGILAFAVRQYLVYFNIVQLQKTFGVFLQLVLTGIVGLCSYIIVLYFLKSEELKNIKQLFFRP</sequence>
<feature type="transmembrane region" description="Helical" evidence="8">
    <location>
        <begin position="243"/>
        <end position="270"/>
    </location>
</feature>
<accession>A0A1G2HLK0</accession>
<feature type="transmembrane region" description="Helical" evidence="8">
    <location>
        <begin position="432"/>
        <end position="455"/>
    </location>
</feature>
<feature type="transmembrane region" description="Helical" evidence="8">
    <location>
        <begin position="276"/>
        <end position="300"/>
    </location>
</feature>
<dbReference type="Proteomes" id="UP000178991">
    <property type="component" value="Unassembled WGS sequence"/>
</dbReference>
<dbReference type="PANTHER" id="PTHR47019">
    <property type="entry name" value="LIPID II FLIPPASE MURJ"/>
    <property type="match status" value="1"/>
</dbReference>
<feature type="transmembrane region" description="Helical" evidence="8">
    <location>
        <begin position="320"/>
        <end position="342"/>
    </location>
</feature>
<keyword evidence="5 8" id="KW-0573">Peptidoglycan synthesis</keyword>
<name>A0A1G2HLK0_9BACT</name>
<evidence type="ECO:0000256" key="3">
    <source>
        <dbReference type="ARBA" id="ARBA00022692"/>
    </source>
</evidence>
<comment type="subcellular location">
    <subcellularLocation>
        <location evidence="1 8">Cell membrane</location>
        <topology evidence="1 8">Multi-pass membrane protein</topology>
    </subcellularLocation>
</comment>
<keyword evidence="7 8" id="KW-0472">Membrane</keyword>
<feature type="transmembrane region" description="Helical" evidence="8">
    <location>
        <begin position="60"/>
        <end position="83"/>
    </location>
</feature>
<feature type="transmembrane region" description="Helical" evidence="8">
    <location>
        <begin position="139"/>
        <end position="158"/>
    </location>
</feature>
<dbReference type="PRINTS" id="PR01806">
    <property type="entry name" value="VIRFACTRMVIN"/>
</dbReference>
<keyword evidence="6 8" id="KW-1133">Transmembrane helix</keyword>
<dbReference type="InterPro" id="IPR051050">
    <property type="entry name" value="Lipid_II_flippase_MurJ/MviN"/>
</dbReference>
<keyword evidence="8 9" id="KW-0961">Cell wall biogenesis/degradation</keyword>
<keyword evidence="3 8" id="KW-0812">Transmembrane</keyword>
<dbReference type="PANTHER" id="PTHR47019:SF1">
    <property type="entry name" value="LIPID II FLIPPASE MURJ"/>
    <property type="match status" value="1"/>
</dbReference>
<dbReference type="AlphaFoldDB" id="A0A1G2HLK0"/>
<proteinExistence type="inferred from homology"/>
<feature type="transmembrane region" description="Helical" evidence="8">
    <location>
        <begin position="12"/>
        <end position="33"/>
    </location>
</feature>
<evidence type="ECO:0000256" key="5">
    <source>
        <dbReference type="ARBA" id="ARBA00022984"/>
    </source>
</evidence>
<feature type="transmembrane region" description="Helical" evidence="8">
    <location>
        <begin position="165"/>
        <end position="188"/>
    </location>
</feature>
<evidence type="ECO:0000313" key="10">
    <source>
        <dbReference type="EMBL" id="OGZ63345.1"/>
    </source>
</evidence>
<comment type="function">
    <text evidence="8 9">Involved in peptidoglycan biosynthesis. Transports lipid-linked peptidoglycan precursors from the inner to the outer leaflet of the cytoplasmic membrane.</text>
</comment>
<dbReference type="PIRSF" id="PIRSF002869">
    <property type="entry name" value="MviN"/>
    <property type="match status" value="1"/>
</dbReference>